<sequence length="250" mass="28254">MGVCFLLFALSLCFSLFAETVLAHVVRKVTLSGVDGPQFTAGHTSNGVHPSMDVTAEERTDPSGLIKLEVVPLLHLSPDQTKIYASIAEKMNLNSAYSKLMQEFKPPTKTLRPHELMHSQPFIASDYLPAFRKRAHELHNAEADAEVIRFLETRHGSRHLALSLREASKSVQEQVRKAAEALQAAQFKMWRDLLVSDGDILKVNEKDFFKVKLGVVDFEHPEEQEKGVMEEFMTYMERSEKEAIDAKLMQ</sequence>
<evidence type="ECO:0000313" key="3">
    <source>
        <dbReference type="Proteomes" id="UP001162060"/>
    </source>
</evidence>
<reference evidence="2" key="1">
    <citation type="submission" date="2024-01" db="EMBL/GenBank/DDBJ databases">
        <authorList>
            <person name="Webb A."/>
        </authorList>
    </citation>
    <scope>NUCLEOTIDE SEQUENCE</scope>
    <source>
        <strain evidence="2">Pm1</strain>
    </source>
</reference>
<evidence type="ECO:0000256" key="1">
    <source>
        <dbReference type="SAM" id="SignalP"/>
    </source>
</evidence>
<comment type="caution">
    <text evidence="2">The sequence shown here is derived from an EMBL/GenBank/DDBJ whole genome shotgun (WGS) entry which is preliminary data.</text>
</comment>
<gene>
    <name evidence="2" type="ORF">PM001_LOCUS11359</name>
</gene>
<accession>A0AAV1TUX0</accession>
<feature type="chain" id="PRO_5044010407" evidence="1">
    <location>
        <begin position="24"/>
        <end position="250"/>
    </location>
</feature>
<dbReference type="AlphaFoldDB" id="A0AAV1TUX0"/>
<protein>
    <submittedName>
        <fullName evidence="2">Uncharacterized protein</fullName>
    </submittedName>
</protein>
<name>A0AAV1TUX0_9STRA</name>
<organism evidence="2 3">
    <name type="scientific">Peronospora matthiolae</name>
    <dbReference type="NCBI Taxonomy" id="2874970"/>
    <lineage>
        <taxon>Eukaryota</taxon>
        <taxon>Sar</taxon>
        <taxon>Stramenopiles</taxon>
        <taxon>Oomycota</taxon>
        <taxon>Peronosporomycetes</taxon>
        <taxon>Peronosporales</taxon>
        <taxon>Peronosporaceae</taxon>
        <taxon>Peronospora</taxon>
    </lineage>
</organism>
<feature type="signal peptide" evidence="1">
    <location>
        <begin position="1"/>
        <end position="23"/>
    </location>
</feature>
<keyword evidence="1" id="KW-0732">Signal</keyword>
<proteinExistence type="predicted"/>
<evidence type="ECO:0000313" key="2">
    <source>
        <dbReference type="EMBL" id="CAK7926209.1"/>
    </source>
</evidence>
<dbReference type="Proteomes" id="UP001162060">
    <property type="component" value="Unassembled WGS sequence"/>
</dbReference>
<dbReference type="EMBL" id="CAKLBY020000097">
    <property type="protein sequence ID" value="CAK7926209.1"/>
    <property type="molecule type" value="Genomic_DNA"/>
</dbReference>